<comment type="caution">
    <text evidence="1">The sequence shown here is derived from an EMBL/GenBank/DDBJ whole genome shotgun (WGS) entry which is preliminary data.</text>
</comment>
<protein>
    <submittedName>
        <fullName evidence="1">Protein ECERIFERUM 26-like</fullName>
    </submittedName>
</protein>
<proteinExistence type="predicted"/>
<accession>A0ACC1Y872</accession>
<keyword evidence="2" id="KW-1185">Reference proteome</keyword>
<gene>
    <name evidence="1" type="ORF">OWV82_007591</name>
</gene>
<dbReference type="EMBL" id="CM051397">
    <property type="protein sequence ID" value="KAJ4719649.1"/>
    <property type="molecule type" value="Genomic_DNA"/>
</dbReference>
<evidence type="ECO:0000313" key="1">
    <source>
        <dbReference type="EMBL" id="KAJ4719649.1"/>
    </source>
</evidence>
<organism evidence="1 2">
    <name type="scientific">Melia azedarach</name>
    <name type="common">Chinaberry tree</name>
    <dbReference type="NCBI Taxonomy" id="155640"/>
    <lineage>
        <taxon>Eukaryota</taxon>
        <taxon>Viridiplantae</taxon>
        <taxon>Streptophyta</taxon>
        <taxon>Embryophyta</taxon>
        <taxon>Tracheophyta</taxon>
        <taxon>Spermatophyta</taxon>
        <taxon>Magnoliopsida</taxon>
        <taxon>eudicotyledons</taxon>
        <taxon>Gunneridae</taxon>
        <taxon>Pentapetalae</taxon>
        <taxon>rosids</taxon>
        <taxon>malvids</taxon>
        <taxon>Sapindales</taxon>
        <taxon>Meliaceae</taxon>
        <taxon>Melia</taxon>
    </lineage>
</organism>
<evidence type="ECO:0000313" key="2">
    <source>
        <dbReference type="Proteomes" id="UP001164539"/>
    </source>
</evidence>
<name>A0ACC1Y872_MELAZ</name>
<reference evidence="1 2" key="1">
    <citation type="journal article" date="2023" name="Science">
        <title>Complex scaffold remodeling in plant triterpene biosynthesis.</title>
        <authorList>
            <person name="De La Pena R."/>
            <person name="Hodgson H."/>
            <person name="Liu J.C."/>
            <person name="Stephenson M.J."/>
            <person name="Martin A.C."/>
            <person name="Owen C."/>
            <person name="Harkess A."/>
            <person name="Leebens-Mack J."/>
            <person name="Jimenez L.E."/>
            <person name="Osbourn A."/>
            <person name="Sattely E.S."/>
        </authorList>
    </citation>
    <scope>NUCLEOTIDE SEQUENCE [LARGE SCALE GENOMIC DNA]</scope>
    <source>
        <strain evidence="2">cv. JPN11</strain>
        <tissue evidence="1">Leaf</tissue>
    </source>
</reference>
<sequence length="119" mass="13701">MFPVSRMRSFGQLCFRKREKNYAQAFTICGCFNIEHMAIEDQSMMYAMCFDKAKPVHVSCQIRNVEGEGLILVLPSAEAGHARTLTGTLPEEEITKLCEDQATLHLEKKMLLLQDMWWI</sequence>
<dbReference type="Proteomes" id="UP001164539">
    <property type="component" value="Chromosome 4"/>
</dbReference>